<evidence type="ECO:0000259" key="1">
    <source>
        <dbReference type="Pfam" id="PF16261"/>
    </source>
</evidence>
<evidence type="ECO:0000313" key="3">
    <source>
        <dbReference type="Proteomes" id="UP000315816"/>
    </source>
</evidence>
<dbReference type="EMBL" id="VICH01000024">
    <property type="protein sequence ID" value="TQV65594.1"/>
    <property type="molecule type" value="Genomic_DNA"/>
</dbReference>
<accession>A0A545SKT0</accession>
<evidence type="ECO:0000313" key="2">
    <source>
        <dbReference type="EMBL" id="TQV65594.1"/>
    </source>
</evidence>
<dbReference type="Proteomes" id="UP000315816">
    <property type="component" value="Unassembled WGS sequence"/>
</dbReference>
<sequence length="333" mass="36722">MRLQKLGLSFAFSSYQSGLLYFVGSKQDDGINIHQTALPKPMGISLSRDGSLALSCAFQLMRFENALAPNERMNGEFDACFVPREIKITGRLDAHDVGHEADGGTIFVNTRYNCLARTSPRHSFEEVWRPNFISSLVDEDRCHLNGLAMENGKPRYVTAISRSDTIDGWRDRRADGGVVIDVAQNKVVCEGLSMPHSPRMHNGKLWVANSGTGELGEVVFDEGGLGRFVPRAFCPGFLRGIAFHDGFAFVGLSKPRYERFEGLVLEDRLKAADSDAWCGVQIIDLNTGNCVDWLRIDGAVSELYDLEIIEGIRCPMALSPDTPEAANLITLAC</sequence>
<organism evidence="2 3">
    <name type="scientific">Aliiroseovarius halocynthiae</name>
    <dbReference type="NCBI Taxonomy" id="985055"/>
    <lineage>
        <taxon>Bacteria</taxon>
        <taxon>Pseudomonadati</taxon>
        <taxon>Pseudomonadota</taxon>
        <taxon>Alphaproteobacteria</taxon>
        <taxon>Rhodobacterales</taxon>
        <taxon>Paracoccaceae</taxon>
        <taxon>Aliiroseovarius</taxon>
    </lineage>
</organism>
<dbReference type="NCBIfam" id="TIGR03032">
    <property type="entry name" value="TIGR03032 family protein"/>
    <property type="match status" value="1"/>
</dbReference>
<proteinExistence type="predicted"/>
<name>A0A545SKT0_9RHOB</name>
<dbReference type="InterPro" id="IPR017481">
    <property type="entry name" value="CHP03032"/>
</dbReference>
<dbReference type="Pfam" id="PF16261">
    <property type="entry name" value="DUF4915"/>
    <property type="match status" value="1"/>
</dbReference>
<dbReference type="SUPFAM" id="SSF63829">
    <property type="entry name" value="Calcium-dependent phosphotriesterase"/>
    <property type="match status" value="1"/>
</dbReference>
<comment type="caution">
    <text evidence="2">The sequence shown here is derived from an EMBL/GenBank/DDBJ whole genome shotgun (WGS) entry which is preliminary data.</text>
</comment>
<feature type="domain" description="Conserved hypothetical protein CHP03032" evidence="1">
    <location>
        <begin position="3"/>
        <end position="318"/>
    </location>
</feature>
<dbReference type="AlphaFoldDB" id="A0A545SKT0"/>
<dbReference type="OrthoDB" id="238183at2"/>
<gene>
    <name evidence="2" type="ORF">FIL88_16540</name>
</gene>
<reference evidence="2 3" key="1">
    <citation type="submission" date="2019-06" db="EMBL/GenBank/DDBJ databases">
        <title>A novel species of marine bacteria.</title>
        <authorList>
            <person name="Wang Y."/>
        </authorList>
    </citation>
    <scope>NUCLEOTIDE SEQUENCE [LARGE SCALE GENOMIC DNA]</scope>
    <source>
        <strain evidence="2 3">MA1-10</strain>
    </source>
</reference>
<keyword evidence="3" id="KW-1185">Reference proteome</keyword>
<protein>
    <submittedName>
        <fullName evidence="2">TIGR03032 family protein</fullName>
    </submittedName>
</protein>